<dbReference type="Gene3D" id="3.40.50.1010">
    <property type="entry name" value="5'-nuclease"/>
    <property type="match status" value="1"/>
</dbReference>
<dbReference type="Proteomes" id="UP001320876">
    <property type="component" value="Unassembled WGS sequence"/>
</dbReference>
<dbReference type="EMBL" id="JAPDDT010000001">
    <property type="protein sequence ID" value="MCW1920973.1"/>
    <property type="molecule type" value="Genomic_DNA"/>
</dbReference>
<dbReference type="Pfam" id="PF01850">
    <property type="entry name" value="PIN"/>
    <property type="match status" value="1"/>
</dbReference>
<gene>
    <name evidence="2" type="ORF">OKA05_00305</name>
</gene>
<organism evidence="2 3">
    <name type="scientific">Luteolibacter arcticus</name>
    <dbReference type="NCBI Taxonomy" id="1581411"/>
    <lineage>
        <taxon>Bacteria</taxon>
        <taxon>Pseudomonadati</taxon>
        <taxon>Verrucomicrobiota</taxon>
        <taxon>Verrucomicrobiia</taxon>
        <taxon>Verrucomicrobiales</taxon>
        <taxon>Verrucomicrobiaceae</taxon>
        <taxon>Luteolibacter</taxon>
    </lineage>
</organism>
<feature type="domain" description="PIN" evidence="1">
    <location>
        <begin position="4"/>
        <end position="122"/>
    </location>
</feature>
<dbReference type="RefSeq" id="WP_264485082.1">
    <property type="nucleotide sequence ID" value="NZ_JAPDDT010000001.1"/>
</dbReference>
<reference evidence="2 3" key="1">
    <citation type="submission" date="2022-10" db="EMBL/GenBank/DDBJ databases">
        <title>Luteolibacter arcticus strain CCTCC AB 2014275, whole genome shotgun sequencing project.</title>
        <authorList>
            <person name="Zhao G."/>
            <person name="Shen L."/>
        </authorList>
    </citation>
    <scope>NUCLEOTIDE SEQUENCE [LARGE SCALE GENOMIC DNA]</scope>
    <source>
        <strain evidence="2 3">CCTCC AB 2014275</strain>
    </source>
</reference>
<dbReference type="PANTHER" id="PTHR36173:SF2">
    <property type="entry name" value="RIBONUCLEASE VAPC16"/>
    <property type="match status" value="1"/>
</dbReference>
<dbReference type="PANTHER" id="PTHR36173">
    <property type="entry name" value="RIBONUCLEASE VAPC16-RELATED"/>
    <property type="match status" value="1"/>
</dbReference>
<evidence type="ECO:0000313" key="3">
    <source>
        <dbReference type="Proteomes" id="UP001320876"/>
    </source>
</evidence>
<sequence>MDHLVDTCTLIFFLEDSPRLPDRVARRIEDPASRSLVSLASLWEVAIKTSLGKLQVDWGDREDLPEVLSKIGFEMISPGWQAMRRAAFLPQHHRDPFDRLLVAESQIRALPVLSCDQKLDAYGITRVWN</sequence>
<dbReference type="InterPro" id="IPR041705">
    <property type="entry name" value="PIN_Sll0205"/>
</dbReference>
<dbReference type="InterPro" id="IPR052919">
    <property type="entry name" value="TA_system_RNase"/>
</dbReference>
<evidence type="ECO:0000313" key="2">
    <source>
        <dbReference type="EMBL" id="MCW1920973.1"/>
    </source>
</evidence>
<protein>
    <submittedName>
        <fullName evidence="2">Type II toxin-antitoxin system VapC family toxin</fullName>
    </submittedName>
</protein>
<dbReference type="SUPFAM" id="SSF88723">
    <property type="entry name" value="PIN domain-like"/>
    <property type="match status" value="1"/>
</dbReference>
<name>A0ABT3GCJ2_9BACT</name>
<evidence type="ECO:0000259" key="1">
    <source>
        <dbReference type="Pfam" id="PF01850"/>
    </source>
</evidence>
<comment type="caution">
    <text evidence="2">The sequence shown here is derived from an EMBL/GenBank/DDBJ whole genome shotgun (WGS) entry which is preliminary data.</text>
</comment>
<accession>A0ABT3GCJ2</accession>
<dbReference type="InterPro" id="IPR029060">
    <property type="entry name" value="PIN-like_dom_sf"/>
</dbReference>
<dbReference type="InterPro" id="IPR002716">
    <property type="entry name" value="PIN_dom"/>
</dbReference>
<dbReference type="CDD" id="cd09872">
    <property type="entry name" value="PIN_Sll0205-like"/>
    <property type="match status" value="1"/>
</dbReference>
<keyword evidence="3" id="KW-1185">Reference proteome</keyword>
<proteinExistence type="predicted"/>